<gene>
    <name evidence="3" type="ORF">D7Z94_12220</name>
</gene>
<proteinExistence type="predicted"/>
<evidence type="ECO:0000259" key="2">
    <source>
        <dbReference type="Pfam" id="PF12867"/>
    </source>
</evidence>
<sequence>MFGSIINRIREKLNEEQLLQFFQRIDKLTLNQKPLFGKMNVHQMVCHCADFFRMANGIKLAEEYGKVDPEEIKSLARSGKTAPAPKGFGQIEGGGTKPTEFEKDKLILKDFIMEFSRLPEDYNFAVHPYFGEMDRKRWVGLAVYHLNHHLEQFSA</sequence>
<accession>A0A3B0C6Y7</accession>
<protein>
    <submittedName>
        <fullName evidence="3">DinB family protein</fullName>
    </submittedName>
</protein>
<comment type="caution">
    <text evidence="3">The sequence shown here is derived from an EMBL/GenBank/DDBJ whole genome shotgun (WGS) entry which is preliminary data.</text>
</comment>
<dbReference type="InterPro" id="IPR034660">
    <property type="entry name" value="DinB/YfiT-like"/>
</dbReference>
<evidence type="ECO:0000256" key="1">
    <source>
        <dbReference type="SAM" id="MobiDB-lite"/>
    </source>
</evidence>
<dbReference type="InterPro" id="IPR024775">
    <property type="entry name" value="DinB-like"/>
</dbReference>
<reference evidence="3 4" key="1">
    <citation type="submission" date="2018-10" db="EMBL/GenBank/DDBJ databases">
        <title>Ulvibacterium marinum gen. nov., sp. nov., a novel marine bacterium of the family Flavobacteriaceae, isolated from a culture of the green alga Ulva prolifera.</title>
        <authorList>
            <person name="Zhang Z."/>
        </authorList>
    </citation>
    <scope>NUCLEOTIDE SEQUENCE [LARGE SCALE GENOMIC DNA]</scope>
    <source>
        <strain evidence="3 4">CCMM003</strain>
    </source>
</reference>
<dbReference type="Proteomes" id="UP000276603">
    <property type="component" value="Unassembled WGS sequence"/>
</dbReference>
<evidence type="ECO:0000313" key="4">
    <source>
        <dbReference type="Proteomes" id="UP000276603"/>
    </source>
</evidence>
<dbReference type="EMBL" id="RBCJ01000002">
    <property type="protein sequence ID" value="RKN81662.1"/>
    <property type="molecule type" value="Genomic_DNA"/>
</dbReference>
<feature type="region of interest" description="Disordered" evidence="1">
    <location>
        <begin position="78"/>
        <end position="97"/>
    </location>
</feature>
<feature type="domain" description="DinB-like" evidence="2">
    <location>
        <begin position="15"/>
        <end position="152"/>
    </location>
</feature>
<evidence type="ECO:0000313" key="3">
    <source>
        <dbReference type="EMBL" id="RKN81662.1"/>
    </source>
</evidence>
<dbReference type="Gene3D" id="1.20.120.450">
    <property type="entry name" value="dinb family like domain"/>
    <property type="match status" value="1"/>
</dbReference>
<keyword evidence="4" id="KW-1185">Reference proteome</keyword>
<organism evidence="3 4">
    <name type="scientific">Ulvibacterium marinum</name>
    <dbReference type="NCBI Taxonomy" id="2419782"/>
    <lineage>
        <taxon>Bacteria</taxon>
        <taxon>Pseudomonadati</taxon>
        <taxon>Bacteroidota</taxon>
        <taxon>Flavobacteriia</taxon>
        <taxon>Flavobacteriales</taxon>
        <taxon>Flavobacteriaceae</taxon>
        <taxon>Ulvibacterium</taxon>
    </lineage>
</organism>
<name>A0A3B0C6Y7_9FLAO</name>
<dbReference type="Pfam" id="PF12867">
    <property type="entry name" value="DinB_2"/>
    <property type="match status" value="1"/>
</dbReference>
<dbReference type="SUPFAM" id="SSF109854">
    <property type="entry name" value="DinB/YfiT-like putative metalloenzymes"/>
    <property type="match status" value="1"/>
</dbReference>
<dbReference type="AlphaFoldDB" id="A0A3B0C6Y7"/>